<dbReference type="STRING" id="177199.A0A420YG56"/>
<feature type="region of interest" description="Disordered" evidence="1">
    <location>
        <begin position="459"/>
        <end position="480"/>
    </location>
</feature>
<evidence type="ECO:0000256" key="1">
    <source>
        <dbReference type="SAM" id="MobiDB-lite"/>
    </source>
</evidence>
<evidence type="ECO:0000259" key="2">
    <source>
        <dbReference type="Pfam" id="PF00155"/>
    </source>
</evidence>
<dbReference type="Pfam" id="PF00155">
    <property type="entry name" value="Aminotran_1_2"/>
    <property type="match status" value="1"/>
</dbReference>
<proteinExistence type="predicted"/>
<dbReference type="CDD" id="cd00609">
    <property type="entry name" value="AAT_like"/>
    <property type="match status" value="1"/>
</dbReference>
<dbReference type="EMBL" id="QVQW01000012">
    <property type="protein sequence ID" value="RKU46846.1"/>
    <property type="molecule type" value="Genomic_DNA"/>
</dbReference>
<dbReference type="PANTHER" id="PTHR42858">
    <property type="entry name" value="AMINOTRANSFERASE"/>
    <property type="match status" value="1"/>
</dbReference>
<keyword evidence="4" id="KW-1185">Reference proteome</keyword>
<name>A0A420YG56_9PEZI</name>
<dbReference type="InterPro" id="IPR015421">
    <property type="entry name" value="PyrdxlP-dep_Trfase_major"/>
</dbReference>
<dbReference type="InterPro" id="IPR015424">
    <property type="entry name" value="PyrdxlP-dep_Trfase"/>
</dbReference>
<feature type="domain" description="Aminotransferase class I/classII large" evidence="2">
    <location>
        <begin position="58"/>
        <end position="434"/>
    </location>
</feature>
<dbReference type="OrthoDB" id="7042322at2759"/>
<organism evidence="3 4">
    <name type="scientific">Coniochaeta pulveracea</name>
    <dbReference type="NCBI Taxonomy" id="177199"/>
    <lineage>
        <taxon>Eukaryota</taxon>
        <taxon>Fungi</taxon>
        <taxon>Dikarya</taxon>
        <taxon>Ascomycota</taxon>
        <taxon>Pezizomycotina</taxon>
        <taxon>Sordariomycetes</taxon>
        <taxon>Sordariomycetidae</taxon>
        <taxon>Coniochaetales</taxon>
        <taxon>Coniochaetaceae</taxon>
        <taxon>Coniochaeta</taxon>
    </lineage>
</organism>
<sequence length="480" mass="52662">MSTNPNPGNPVDTGSHPSGQKLINLIRGWPSPSLLAADLLLQSATTALTDPSIYVPGLQYGPDPGYGPLREQLSQWLSEKYAVKPDVERICVTGGASQSIACILQGFTDPVYTRAAWVVAPMYFLAGPIFEDSGFYGTDGRLRGFGEDEEGPDVKELEREIQKMEQQKGADEPTFKHPAPQRKIYRHVIYVVPTCANPSGVTMSLSRRHALVNLARKYNALIISDDVYDFLQWPVTTTPSTSPVPFIKPLPRLTDLDLPLGRSSHDPQDKHFGHAVSNGTFSKLIGPGVRTGWVEAAPNLAYGLSQTGSTRSGGAPSQLVAAMITQLLKSHDVDTHVSTKVRPALQRRHARIVQSIESELGQFSISVRSEGEIGGGVAGGYFVWLTLPDGMSGKEVSERAREEENLVVAEGEMFEVRGDERSPRFPSNLRLCFSWEEEGDVVEGVRRLGRVVKRMKENKGERREGRFGNGDMSGNDISYK</sequence>
<dbReference type="AlphaFoldDB" id="A0A420YG56"/>
<dbReference type="InterPro" id="IPR015422">
    <property type="entry name" value="PyrdxlP-dep_Trfase_small"/>
</dbReference>
<evidence type="ECO:0000313" key="4">
    <source>
        <dbReference type="Proteomes" id="UP000275385"/>
    </source>
</evidence>
<dbReference type="SUPFAM" id="SSF53383">
    <property type="entry name" value="PLP-dependent transferases"/>
    <property type="match status" value="1"/>
</dbReference>
<dbReference type="Proteomes" id="UP000275385">
    <property type="component" value="Unassembled WGS sequence"/>
</dbReference>
<evidence type="ECO:0000313" key="3">
    <source>
        <dbReference type="EMBL" id="RKU46846.1"/>
    </source>
</evidence>
<accession>A0A420YG56</accession>
<dbReference type="Gene3D" id="3.40.640.10">
    <property type="entry name" value="Type I PLP-dependent aspartate aminotransferase-like (Major domain)"/>
    <property type="match status" value="1"/>
</dbReference>
<dbReference type="GO" id="GO:0047536">
    <property type="term" value="F:2-aminoadipate transaminase activity"/>
    <property type="evidence" value="ECO:0007669"/>
    <property type="project" value="TreeGrafter"/>
</dbReference>
<dbReference type="PANTHER" id="PTHR42858:SF1">
    <property type="entry name" value="LD15494P"/>
    <property type="match status" value="1"/>
</dbReference>
<gene>
    <name evidence="3" type="ORF">DL546_008185</name>
</gene>
<dbReference type="GO" id="GO:0030170">
    <property type="term" value="F:pyridoxal phosphate binding"/>
    <property type="evidence" value="ECO:0007669"/>
    <property type="project" value="InterPro"/>
</dbReference>
<dbReference type="FunFam" id="3.40.640.10:FF:000080">
    <property type="entry name" value="Aminotransferase, putative"/>
    <property type="match status" value="1"/>
</dbReference>
<dbReference type="InterPro" id="IPR004839">
    <property type="entry name" value="Aminotransferase_I/II_large"/>
</dbReference>
<reference evidence="3 4" key="1">
    <citation type="submission" date="2018-08" db="EMBL/GenBank/DDBJ databases">
        <title>Draft genome of the lignicolous fungus Coniochaeta pulveracea.</title>
        <authorList>
            <person name="Borstlap C.J."/>
            <person name="De Witt R.N."/>
            <person name="Botha A."/>
            <person name="Volschenk H."/>
        </authorList>
    </citation>
    <scope>NUCLEOTIDE SEQUENCE [LARGE SCALE GENOMIC DNA]</scope>
    <source>
        <strain evidence="3 4">CAB683</strain>
    </source>
</reference>
<comment type="caution">
    <text evidence="3">The sequence shown here is derived from an EMBL/GenBank/DDBJ whole genome shotgun (WGS) entry which is preliminary data.</text>
</comment>
<protein>
    <recommendedName>
        <fullName evidence="2">Aminotransferase class I/classII large domain-containing protein</fullName>
    </recommendedName>
</protein>
<dbReference type="Gene3D" id="3.90.1150.10">
    <property type="entry name" value="Aspartate Aminotransferase, domain 1"/>
    <property type="match status" value="1"/>
</dbReference>